<dbReference type="InterPro" id="IPR045536">
    <property type="entry name" value="DUF6431"/>
</dbReference>
<dbReference type="OrthoDB" id="2000546at2"/>
<protein>
    <recommendedName>
        <fullName evidence="1">DUF6431 domain-containing protein</fullName>
    </recommendedName>
</protein>
<keyword evidence="3" id="KW-1185">Reference proteome</keyword>
<sequence length="140" mass="16312">MIKNSCPEEGVYRILFLCNWIIPNPLNVLQYLMDLEITCPLCTGNTTMHGSYDRHVQNDDTVEWRIIYRVKCEAFGRTHAVIPDFIMPYKHYSVCERLKLPLVAGFKRHISKETDFSDNLLRLLEMEAPEGSLDRRGPHT</sequence>
<proteinExistence type="predicted"/>
<dbReference type="RefSeq" id="WP_099082474.1">
    <property type="nucleotide sequence ID" value="NZ_AWQQ01000037.1"/>
</dbReference>
<dbReference type="EMBL" id="AWQQ01000037">
    <property type="protein sequence ID" value="PHJ39072.1"/>
    <property type="molecule type" value="Genomic_DNA"/>
</dbReference>
<evidence type="ECO:0000259" key="1">
    <source>
        <dbReference type="Pfam" id="PF20020"/>
    </source>
</evidence>
<comment type="caution">
    <text evidence="2">The sequence shown here is derived from an EMBL/GenBank/DDBJ whole genome shotgun (WGS) entry which is preliminary data.</text>
</comment>
<dbReference type="AlphaFoldDB" id="A0A2C6MH43"/>
<accession>A0A2C6MH43</accession>
<evidence type="ECO:0000313" key="3">
    <source>
        <dbReference type="Proteomes" id="UP000222564"/>
    </source>
</evidence>
<organism evidence="2 3">
    <name type="scientific">Desulforamulus profundi</name>
    <dbReference type="NCBI Taxonomy" id="1383067"/>
    <lineage>
        <taxon>Bacteria</taxon>
        <taxon>Bacillati</taxon>
        <taxon>Bacillota</taxon>
        <taxon>Clostridia</taxon>
        <taxon>Eubacteriales</taxon>
        <taxon>Peptococcaceae</taxon>
        <taxon>Desulforamulus</taxon>
    </lineage>
</organism>
<dbReference type="Proteomes" id="UP000222564">
    <property type="component" value="Unassembled WGS sequence"/>
</dbReference>
<name>A0A2C6MH43_9FIRM</name>
<evidence type="ECO:0000313" key="2">
    <source>
        <dbReference type="EMBL" id="PHJ39072.1"/>
    </source>
</evidence>
<feature type="domain" description="DUF6431" evidence="1">
    <location>
        <begin position="39"/>
        <end position="94"/>
    </location>
</feature>
<gene>
    <name evidence="2" type="ORF">P378_05625</name>
</gene>
<dbReference type="Pfam" id="PF20020">
    <property type="entry name" value="DUF6431"/>
    <property type="match status" value="1"/>
</dbReference>
<reference evidence="2 3" key="1">
    <citation type="submission" date="2013-09" db="EMBL/GenBank/DDBJ databases">
        <title>Biodegradation of hydrocarbons in the deep terrestrial subsurface : characterization of a microbial consortium composed of two Desulfotomaculum species originating from a deep geological formation.</title>
        <authorList>
            <person name="Aullo T."/>
            <person name="Berlendis S."/>
            <person name="Lascourreges J.-F."/>
            <person name="Dessort D."/>
            <person name="Saint-Laurent S."/>
            <person name="Schraauwers B."/>
            <person name="Mas J."/>
            <person name="Magot M."/>
            <person name="Ranchou-Peyruse A."/>
        </authorList>
    </citation>
    <scope>NUCLEOTIDE SEQUENCE [LARGE SCALE GENOMIC DNA]</scope>
    <source>
        <strain evidence="2 3">Bs107</strain>
    </source>
</reference>